<proteinExistence type="predicted"/>
<dbReference type="AlphaFoldDB" id="A0AAD5QPF9"/>
<gene>
    <name evidence="1" type="ORF">KIN20_014641</name>
</gene>
<dbReference type="Proteomes" id="UP001196413">
    <property type="component" value="Unassembled WGS sequence"/>
</dbReference>
<dbReference type="EMBL" id="JAHQIW010002929">
    <property type="protein sequence ID" value="KAJ1356829.1"/>
    <property type="molecule type" value="Genomic_DNA"/>
</dbReference>
<reference evidence="1" key="1">
    <citation type="submission" date="2021-06" db="EMBL/GenBank/DDBJ databases">
        <title>Parelaphostrongylus tenuis whole genome reference sequence.</title>
        <authorList>
            <person name="Garwood T.J."/>
            <person name="Larsen P.A."/>
            <person name="Fountain-Jones N.M."/>
            <person name="Garbe J.R."/>
            <person name="Macchietto M.G."/>
            <person name="Kania S.A."/>
            <person name="Gerhold R.W."/>
            <person name="Richards J.E."/>
            <person name="Wolf T.M."/>
        </authorList>
    </citation>
    <scope>NUCLEOTIDE SEQUENCE</scope>
    <source>
        <strain evidence="1">MNPRO001-30</strain>
        <tissue evidence="1">Meninges</tissue>
    </source>
</reference>
<accession>A0AAD5QPF9</accession>
<evidence type="ECO:0000313" key="1">
    <source>
        <dbReference type="EMBL" id="KAJ1356829.1"/>
    </source>
</evidence>
<evidence type="ECO:0000313" key="2">
    <source>
        <dbReference type="Proteomes" id="UP001196413"/>
    </source>
</evidence>
<sequence>MLRLKEIEIIVAASLDSPALLIVNLEDGVFKYFQRTLRTGTADCRLHLAITH</sequence>
<keyword evidence="2" id="KW-1185">Reference proteome</keyword>
<organism evidence="1 2">
    <name type="scientific">Parelaphostrongylus tenuis</name>
    <name type="common">Meningeal worm</name>
    <dbReference type="NCBI Taxonomy" id="148309"/>
    <lineage>
        <taxon>Eukaryota</taxon>
        <taxon>Metazoa</taxon>
        <taxon>Ecdysozoa</taxon>
        <taxon>Nematoda</taxon>
        <taxon>Chromadorea</taxon>
        <taxon>Rhabditida</taxon>
        <taxon>Rhabditina</taxon>
        <taxon>Rhabditomorpha</taxon>
        <taxon>Strongyloidea</taxon>
        <taxon>Metastrongylidae</taxon>
        <taxon>Parelaphostrongylus</taxon>
    </lineage>
</organism>
<protein>
    <submittedName>
        <fullName evidence="1">Uncharacterized protein</fullName>
    </submittedName>
</protein>
<name>A0AAD5QPF9_PARTN</name>
<comment type="caution">
    <text evidence="1">The sequence shown here is derived from an EMBL/GenBank/DDBJ whole genome shotgun (WGS) entry which is preliminary data.</text>
</comment>